<name>A0A6A9QFW0_ACIIN</name>
<evidence type="ECO:0000313" key="1">
    <source>
        <dbReference type="EMBL" id="MUM64120.1"/>
    </source>
</evidence>
<dbReference type="OrthoDB" id="34219at2157"/>
<keyword evidence="2" id="KW-1185">Reference proteome</keyword>
<sequence>MPIGKIATFDEGSINGSIEYSTLLKSTKVSSENRELLYTFYAEKKPIKAYIVIITETRDLTTKWRLWLNNFSLTKEFKPIDTVKVGGSYYNLNIYDVTHLAREGKNEFVVSHSSIEGIWVHIINSVLFYEVPEFKTNYKLRAGIYLIQPSEEIELDGEGKNYIVIRNPNKSILKVVNSTGTVTTIGGSLDSDEIEVKGHLSIIHESSQRSPAFLFLHYSENSITPNISINVSGKIGRDNKAVITLYNDGEVDLDKVLLNAMLNGVTIHFKSFDNIKIGQKINYEFFVPKKGNVHLRIVGVKSGFRKILDKDLEWETA</sequence>
<protein>
    <submittedName>
        <fullName evidence="1">Uncharacterized protein</fullName>
    </submittedName>
</protein>
<comment type="caution">
    <text evidence="1">The sequence shown here is derived from an EMBL/GenBank/DDBJ whole genome shotgun (WGS) entry which is preliminary data.</text>
</comment>
<dbReference type="EMBL" id="WFIY01000004">
    <property type="protein sequence ID" value="MUM64120.1"/>
    <property type="molecule type" value="Genomic_DNA"/>
</dbReference>
<dbReference type="Proteomes" id="UP000440125">
    <property type="component" value="Unassembled WGS sequence"/>
</dbReference>
<evidence type="ECO:0000313" key="2">
    <source>
        <dbReference type="Proteomes" id="UP000440125"/>
    </source>
</evidence>
<accession>A0A6A9QFW0</accession>
<dbReference type="RefSeq" id="WP_155862650.1">
    <property type="nucleotide sequence ID" value="NZ_WFIY01000004.1"/>
</dbReference>
<gene>
    <name evidence="1" type="ORF">D1867_02405</name>
</gene>
<reference evidence="1 2" key="1">
    <citation type="submission" date="2019-10" db="EMBL/GenBank/DDBJ databases">
        <title>Genome Sequences from Six Type Strain Members of the Archaeal Family Sulfolobaceae: Acidianus ambivalens, Acidianus infernus, Metallosphaera prunae, Stygiolobus azoricus, Sulfolobus metallicus, and Sulfurisphaera ohwakuensis.</title>
        <authorList>
            <person name="Counts J.A."/>
            <person name="Kelly R.M."/>
        </authorList>
    </citation>
    <scope>NUCLEOTIDE SEQUENCE [LARGE SCALE GENOMIC DNA]</scope>
    <source>
        <strain evidence="1 2">DSM 3191</strain>
    </source>
</reference>
<organism evidence="1 2">
    <name type="scientific">Acidianus infernus</name>
    <dbReference type="NCBI Taxonomy" id="12915"/>
    <lineage>
        <taxon>Archaea</taxon>
        <taxon>Thermoproteota</taxon>
        <taxon>Thermoprotei</taxon>
        <taxon>Sulfolobales</taxon>
        <taxon>Sulfolobaceae</taxon>
        <taxon>Acidianus</taxon>
    </lineage>
</organism>
<proteinExistence type="predicted"/>
<dbReference type="AlphaFoldDB" id="A0A6A9QFW0"/>